<organism evidence="3 4">
    <name type="scientific">Protea cynaroides</name>
    <dbReference type="NCBI Taxonomy" id="273540"/>
    <lineage>
        <taxon>Eukaryota</taxon>
        <taxon>Viridiplantae</taxon>
        <taxon>Streptophyta</taxon>
        <taxon>Embryophyta</taxon>
        <taxon>Tracheophyta</taxon>
        <taxon>Spermatophyta</taxon>
        <taxon>Magnoliopsida</taxon>
        <taxon>Proteales</taxon>
        <taxon>Proteaceae</taxon>
        <taxon>Protea</taxon>
    </lineage>
</organism>
<keyword evidence="2" id="KW-0472">Membrane</keyword>
<dbReference type="OrthoDB" id="66678at2759"/>
<keyword evidence="4" id="KW-1185">Reference proteome</keyword>
<dbReference type="EMBL" id="JAMYWD010000002">
    <property type="protein sequence ID" value="KAJ4978221.1"/>
    <property type="molecule type" value="Genomic_DNA"/>
</dbReference>
<protein>
    <submittedName>
        <fullName evidence="3">Uncharacterized protein</fullName>
    </submittedName>
</protein>
<keyword evidence="2" id="KW-0812">Transmembrane</keyword>
<dbReference type="SUPFAM" id="SSF89372">
    <property type="entry name" value="Fucose-specific lectin"/>
    <property type="match status" value="2"/>
</dbReference>
<reference evidence="3" key="1">
    <citation type="journal article" date="2023" name="Plant J.">
        <title>The genome of the king protea, Protea cynaroides.</title>
        <authorList>
            <person name="Chang J."/>
            <person name="Duong T.A."/>
            <person name="Schoeman C."/>
            <person name="Ma X."/>
            <person name="Roodt D."/>
            <person name="Barker N."/>
            <person name="Li Z."/>
            <person name="Van de Peer Y."/>
            <person name="Mizrachi E."/>
        </authorList>
    </citation>
    <scope>NUCLEOTIDE SEQUENCE</scope>
    <source>
        <tissue evidence="3">Young leaves</tissue>
    </source>
</reference>
<comment type="caution">
    <text evidence="3">The sequence shown here is derived from an EMBL/GenBank/DDBJ whole genome shotgun (WGS) entry which is preliminary data.</text>
</comment>
<sequence length="965" mass="108798">MVPSTQFYLCSSFYLINRLTETMIQCYLKFTICAFLLSVTSFVVYGSSSCFPYHFSQQTNQIFQQKTDRFWEFDEQSNSWVELELPFDLVSCVNGNCTKVGSISQPRKKEDSFDEGIDAPEQGENSKTIHDNRAIAEESSDQPILPIRKRISLTKMSETSTWLTGESGSIYERFWNGVQWVIAPHDLPTFAGPAVSVFIVNHTILALSEAGNLYQMQLSESSRPVWIECTPTLDHHSPHDTETEPSSILIKSGVVSYDRGKVYFSTMDGSLLELSEVEPWRWIYHGRPPGANVASIADAATIRPDVVFTVSSIGDLYELDRNSKPSWKKHIWSKGLNQEISLKPSTGCIIHGLIGTHSISLFLLTKDGDLVERRLHQRKWGWIVHGSPKDHSLTSITPVAQDELNEKIFSLFFTTASGSIFEYQLPRHSGGAQGNQMPEKWVNHIHPPHAKVARGIAGVQCQVGRILFPLNDGRLAELHLFGIGGEGSGPTQQVNIRRKASVKYEWSILEAPETEGWNAEYCTEERGPSNCIIGIKDEPNNSGNARPKARRKKPGQPHQNYLVPIASESIGAKPRDKINFLVERTNTNFRMRVMHTGRSFFLVTESGVTFEHMYTENGWLWLRHDHPTSMKGVVGSYNGSLFLVDIDGNLLVRERSCNELTWTNCTAMRKGKQVIGGPPWDKIPGKYLKVTAEDALFFVSKNGRLLQFTVALRKFKWKDCQHPPNTRIASIVDQEVFRANIVFVIGRNGRLYQYNKVTKLWHEHYQSPHLVQSRLPGTAMRPSPLSLTGSLFMVSEDGGLVEYHWNPIDGWSWVEHGTPSKSVTLVSSPGPCFEDNQLFLIGSDGEVYLRYMDQMTWKWKNLGFPPGENEVVGSQTQAGEKDKRDDICVDEDIEASFGNNEEGSCDAKVAPIRPIPFSDDSVIFELQDGRLAELQRVDDTNWIWSRTIGTPMSHCMGSYWTVLAS</sequence>
<dbReference type="AlphaFoldDB" id="A0A9Q0KWY8"/>
<name>A0A9Q0KWY8_9MAGN</name>
<accession>A0A9Q0KWY8</accession>
<dbReference type="PANTHER" id="PTHR36893:SF1">
    <property type="entry name" value="BULB-TYPE LECTIN DOMAIN-CONTAINING PROTEIN"/>
    <property type="match status" value="1"/>
</dbReference>
<feature type="region of interest" description="Disordered" evidence="1">
    <location>
        <begin position="535"/>
        <end position="559"/>
    </location>
</feature>
<evidence type="ECO:0000313" key="4">
    <source>
        <dbReference type="Proteomes" id="UP001141806"/>
    </source>
</evidence>
<dbReference type="Proteomes" id="UP001141806">
    <property type="component" value="Unassembled WGS sequence"/>
</dbReference>
<proteinExistence type="predicted"/>
<gene>
    <name evidence="3" type="ORF">NE237_009001</name>
</gene>
<evidence type="ECO:0000313" key="3">
    <source>
        <dbReference type="EMBL" id="KAJ4978221.1"/>
    </source>
</evidence>
<feature type="transmembrane region" description="Helical" evidence="2">
    <location>
        <begin position="26"/>
        <end position="46"/>
    </location>
</feature>
<evidence type="ECO:0000256" key="1">
    <source>
        <dbReference type="SAM" id="MobiDB-lite"/>
    </source>
</evidence>
<dbReference type="PANTHER" id="PTHR36893">
    <property type="entry name" value="OS01G0275950 PROTEIN"/>
    <property type="match status" value="1"/>
</dbReference>
<dbReference type="Gene3D" id="2.120.10.70">
    <property type="entry name" value="Fucose-specific lectin"/>
    <property type="match status" value="2"/>
</dbReference>
<keyword evidence="2" id="KW-1133">Transmembrane helix</keyword>
<evidence type="ECO:0000256" key="2">
    <source>
        <dbReference type="SAM" id="Phobius"/>
    </source>
</evidence>
<feature type="region of interest" description="Disordered" evidence="1">
    <location>
        <begin position="102"/>
        <end position="127"/>
    </location>
</feature>